<evidence type="ECO:0000256" key="1">
    <source>
        <dbReference type="ARBA" id="ARBA00022490"/>
    </source>
</evidence>
<feature type="binding site" evidence="6">
    <location>
        <begin position="142"/>
        <end position="143"/>
    </location>
    <ligand>
        <name>S-adenosyl-L-methionine</name>
        <dbReference type="ChEBI" id="CHEBI:59789"/>
    </ligand>
</feature>
<evidence type="ECO:0000256" key="2">
    <source>
        <dbReference type="ARBA" id="ARBA00022552"/>
    </source>
</evidence>
<feature type="binding site" evidence="6">
    <location>
        <position position="161"/>
    </location>
    <ligand>
        <name>S-adenosyl-L-methionine</name>
        <dbReference type="ChEBI" id="CHEBI:59789"/>
    </ligand>
</feature>
<dbReference type="Gene3D" id="3.40.50.150">
    <property type="entry name" value="Vaccinia Virus protein VP39"/>
    <property type="match status" value="1"/>
</dbReference>
<comment type="subcellular location">
    <subcellularLocation>
        <location evidence="6">Cytoplasm</location>
    </subcellularLocation>
</comment>
<keyword evidence="2 6" id="KW-0698">rRNA processing</keyword>
<evidence type="ECO:0000256" key="6">
    <source>
        <dbReference type="HAMAP-Rule" id="MF_00074"/>
    </source>
</evidence>
<comment type="similarity">
    <text evidence="6">Belongs to the methyltransferase superfamily. RNA methyltransferase RsmG family.</text>
</comment>
<dbReference type="Proteomes" id="UP000177187">
    <property type="component" value="Unassembled WGS sequence"/>
</dbReference>
<keyword evidence="4 6" id="KW-0808">Transferase</keyword>
<dbReference type="InterPro" id="IPR029063">
    <property type="entry name" value="SAM-dependent_MTases_sf"/>
</dbReference>
<keyword evidence="3 6" id="KW-0489">Methyltransferase</keyword>
<dbReference type="HAMAP" id="MF_00074">
    <property type="entry name" value="16SrRNA_methyltr_G"/>
    <property type="match status" value="1"/>
</dbReference>
<evidence type="ECO:0000313" key="7">
    <source>
        <dbReference type="EMBL" id="OGD78363.1"/>
    </source>
</evidence>
<sequence length="222" mass="24212">MLDSPRLSRAIEVVESVAPVPSSGMLAEYLELLVRWNRRTNLVSRASDPTDLLADALVDAAALTRVLETGDGTERSELRPRRTVADVGAGAGLVSFALSLLAPGLDLVLVESNTRKAGFLRRVAALGADRVTGGFEVVNARLEELEEGPRRHRLWRAAFTRAVWPPEEGWRRTAPHLTAGGLYIALAGPDATAPRGWSRAVYADLFPDAEGYGSRRLMWRSK</sequence>
<feature type="binding site" evidence="6">
    <location>
        <position position="88"/>
    </location>
    <ligand>
        <name>S-adenosyl-L-methionine</name>
        <dbReference type="ChEBI" id="CHEBI:59789"/>
    </ligand>
</feature>
<protein>
    <recommendedName>
        <fullName evidence="6">Ribosomal RNA small subunit methyltransferase G</fullName>
        <ecNumber evidence="6">2.1.1.-</ecNumber>
    </recommendedName>
    <alternativeName>
        <fullName evidence="6">16S rRNA 7-methylguanosine methyltransferase</fullName>
        <shortName evidence="6">16S rRNA m7G methyltransferase</shortName>
    </alternativeName>
</protein>
<dbReference type="SUPFAM" id="SSF53335">
    <property type="entry name" value="S-adenosyl-L-methionine-dependent methyltransferases"/>
    <property type="match status" value="1"/>
</dbReference>
<organism evidence="7 8">
    <name type="scientific">Candidatus Coatesbacteria bacterium RBG_13_66_14</name>
    <dbReference type="NCBI Taxonomy" id="1817816"/>
    <lineage>
        <taxon>Bacteria</taxon>
        <taxon>Candidatus Coatesiibacteriota</taxon>
    </lineage>
</organism>
<keyword evidence="1 6" id="KW-0963">Cytoplasm</keyword>
<comment type="function">
    <text evidence="6">Specifically methylates the N7 position of a guanine in 16S rRNA.</text>
</comment>
<dbReference type="Pfam" id="PF02527">
    <property type="entry name" value="GidB"/>
    <property type="match status" value="1"/>
</dbReference>
<dbReference type="PANTHER" id="PTHR31760">
    <property type="entry name" value="S-ADENOSYL-L-METHIONINE-DEPENDENT METHYLTRANSFERASES SUPERFAMILY PROTEIN"/>
    <property type="match status" value="1"/>
</dbReference>
<comment type="caution">
    <text evidence="7">The sequence shown here is derived from an EMBL/GenBank/DDBJ whole genome shotgun (WGS) entry which is preliminary data.</text>
</comment>
<evidence type="ECO:0000256" key="4">
    <source>
        <dbReference type="ARBA" id="ARBA00022679"/>
    </source>
</evidence>
<dbReference type="PANTHER" id="PTHR31760:SF0">
    <property type="entry name" value="S-ADENOSYL-L-METHIONINE-DEPENDENT METHYLTRANSFERASES SUPERFAMILY PROTEIN"/>
    <property type="match status" value="1"/>
</dbReference>
<dbReference type="EC" id="2.1.1.-" evidence="6"/>
<dbReference type="STRING" id="1817816.A2Y64_00110"/>
<gene>
    <name evidence="6" type="primary">rsmG</name>
    <name evidence="7" type="ORF">A2Y64_00110</name>
</gene>
<dbReference type="GO" id="GO:0005829">
    <property type="term" value="C:cytosol"/>
    <property type="evidence" value="ECO:0007669"/>
    <property type="project" value="TreeGrafter"/>
</dbReference>
<dbReference type="GO" id="GO:0070043">
    <property type="term" value="F:rRNA (guanine-N7-)-methyltransferase activity"/>
    <property type="evidence" value="ECO:0007669"/>
    <property type="project" value="UniProtKB-UniRule"/>
</dbReference>
<accession>A0A1F5FFI7</accession>
<feature type="binding site" evidence="6">
    <location>
        <position position="93"/>
    </location>
    <ligand>
        <name>S-adenosyl-L-methionine</name>
        <dbReference type="ChEBI" id="CHEBI:59789"/>
    </ligand>
</feature>
<keyword evidence="5 6" id="KW-0949">S-adenosyl-L-methionine</keyword>
<evidence type="ECO:0000256" key="5">
    <source>
        <dbReference type="ARBA" id="ARBA00022691"/>
    </source>
</evidence>
<evidence type="ECO:0000313" key="8">
    <source>
        <dbReference type="Proteomes" id="UP000177187"/>
    </source>
</evidence>
<proteinExistence type="inferred from homology"/>
<name>A0A1F5FFI7_9BACT</name>
<dbReference type="EMBL" id="MFAF01000039">
    <property type="protein sequence ID" value="OGD78363.1"/>
    <property type="molecule type" value="Genomic_DNA"/>
</dbReference>
<reference evidence="7 8" key="1">
    <citation type="journal article" date="2016" name="Nat. Commun.">
        <title>Thousands of microbial genomes shed light on interconnected biogeochemical processes in an aquifer system.</title>
        <authorList>
            <person name="Anantharaman K."/>
            <person name="Brown C.T."/>
            <person name="Hug L.A."/>
            <person name="Sharon I."/>
            <person name="Castelle C.J."/>
            <person name="Probst A.J."/>
            <person name="Thomas B.C."/>
            <person name="Singh A."/>
            <person name="Wilkins M.J."/>
            <person name="Karaoz U."/>
            <person name="Brodie E.L."/>
            <person name="Williams K.H."/>
            <person name="Hubbard S.S."/>
            <person name="Banfield J.F."/>
        </authorList>
    </citation>
    <scope>NUCLEOTIDE SEQUENCE [LARGE SCALE GENOMIC DNA]</scope>
</reference>
<dbReference type="InterPro" id="IPR003682">
    <property type="entry name" value="rRNA_ssu_MeTfrase_G"/>
</dbReference>
<dbReference type="AlphaFoldDB" id="A0A1F5FFI7"/>
<comment type="caution">
    <text evidence="6">Lacks conserved residue(s) required for the propagation of feature annotation.</text>
</comment>
<evidence type="ECO:0000256" key="3">
    <source>
        <dbReference type="ARBA" id="ARBA00022603"/>
    </source>
</evidence>